<organism evidence="2 3">
    <name type="scientific">Glycocaulis alkaliphilus</name>
    <dbReference type="NCBI Taxonomy" id="1434191"/>
    <lineage>
        <taxon>Bacteria</taxon>
        <taxon>Pseudomonadati</taxon>
        <taxon>Pseudomonadota</taxon>
        <taxon>Alphaproteobacteria</taxon>
        <taxon>Maricaulales</taxon>
        <taxon>Maricaulaceae</taxon>
        <taxon>Glycocaulis</taxon>
    </lineage>
</organism>
<dbReference type="RefSeq" id="WP_127567268.1">
    <property type="nucleotide sequence ID" value="NZ_BMFB01000003.1"/>
</dbReference>
<dbReference type="Proteomes" id="UP000286954">
    <property type="component" value="Chromosome"/>
</dbReference>
<dbReference type="GO" id="GO:0016758">
    <property type="term" value="F:hexosyltransferase activity"/>
    <property type="evidence" value="ECO:0007669"/>
    <property type="project" value="TreeGrafter"/>
</dbReference>
<dbReference type="AlphaFoldDB" id="A0A3T0EB36"/>
<evidence type="ECO:0000313" key="3">
    <source>
        <dbReference type="Proteomes" id="UP000286954"/>
    </source>
</evidence>
<sequence>MRILIISQYFLPDITAAAFRIAETADILAENGHSVSVICAKPHRSKGEEGDTDSNYPVKRIGILPLNKGGMAAYILHYFSFVIGAIFSGIGIVRRFKPDIVWTTSPPLFVGMAGVFLSRLAGAPLVLDIRDIWPDSAVAVGQIGKGGTAFRMGRILETWLYRRAAAITCVAEPMAQYLMETAQRQDVTVIYNGPRRSALPQPGTSLETRTTKTLLYAGNLGHAQGLDVLISAFDQVAQTEAGEGWHLEIIGSGAVEAELKSQAASGKSSNRIRFTGALNKAAALKKMASANLLFLNIRSDEAFELTIPSKVFDYMLTGVPVLAGIAGEGAQVLGQSGGNVLFKPSDHDELCRQMEHAFRDVEQLETNARENKKIVLENYSREASTGKLEQLFYALSGQTKP</sequence>
<dbReference type="CDD" id="cd03794">
    <property type="entry name" value="GT4_WbuB-like"/>
    <property type="match status" value="1"/>
</dbReference>
<dbReference type="InterPro" id="IPR028098">
    <property type="entry name" value="Glyco_trans_4-like_N"/>
</dbReference>
<dbReference type="SUPFAM" id="SSF53756">
    <property type="entry name" value="UDP-Glycosyltransferase/glycogen phosphorylase"/>
    <property type="match status" value="1"/>
</dbReference>
<dbReference type="PANTHER" id="PTHR45947:SF3">
    <property type="entry name" value="SULFOQUINOVOSYL TRANSFERASE SQD2"/>
    <property type="match status" value="1"/>
</dbReference>
<dbReference type="Pfam" id="PF13692">
    <property type="entry name" value="Glyco_trans_1_4"/>
    <property type="match status" value="1"/>
</dbReference>
<dbReference type="KEGG" id="gak:X907_1849"/>
<dbReference type="InterPro" id="IPR050194">
    <property type="entry name" value="Glycosyltransferase_grp1"/>
</dbReference>
<protein>
    <recommendedName>
        <fullName evidence="1">Glycosyltransferase subfamily 4-like N-terminal domain-containing protein</fullName>
    </recommendedName>
</protein>
<dbReference type="OrthoDB" id="7631961at2"/>
<dbReference type="Pfam" id="PF13579">
    <property type="entry name" value="Glyco_trans_4_4"/>
    <property type="match status" value="1"/>
</dbReference>
<dbReference type="EMBL" id="CP018911">
    <property type="protein sequence ID" value="AZU04376.1"/>
    <property type="molecule type" value="Genomic_DNA"/>
</dbReference>
<feature type="domain" description="Glycosyltransferase subfamily 4-like N-terminal" evidence="1">
    <location>
        <begin position="18"/>
        <end position="193"/>
    </location>
</feature>
<accession>A0A3T0EB36</accession>
<evidence type="ECO:0000313" key="2">
    <source>
        <dbReference type="EMBL" id="AZU04376.1"/>
    </source>
</evidence>
<keyword evidence="3" id="KW-1185">Reference proteome</keyword>
<name>A0A3T0EB36_9PROT</name>
<evidence type="ECO:0000259" key="1">
    <source>
        <dbReference type="Pfam" id="PF13579"/>
    </source>
</evidence>
<proteinExistence type="predicted"/>
<reference evidence="2 3" key="1">
    <citation type="submission" date="2016-12" db="EMBL/GenBank/DDBJ databases">
        <title>The genome of dimorphic prosthecate Glycocaulis alkaliphilus 6b-8t, isolated from crude oil dictates its adaptability in petroleum environments.</title>
        <authorList>
            <person name="Wu X.-L."/>
            <person name="Geng S."/>
        </authorList>
    </citation>
    <scope>NUCLEOTIDE SEQUENCE [LARGE SCALE GENOMIC DNA]</scope>
    <source>
        <strain evidence="2 3">6B-8</strain>
    </source>
</reference>
<dbReference type="PANTHER" id="PTHR45947">
    <property type="entry name" value="SULFOQUINOVOSYL TRANSFERASE SQD2"/>
    <property type="match status" value="1"/>
</dbReference>
<gene>
    <name evidence="2" type="ORF">X907_1849</name>
</gene>
<dbReference type="Gene3D" id="3.40.50.2000">
    <property type="entry name" value="Glycogen Phosphorylase B"/>
    <property type="match status" value="2"/>
</dbReference>